<name>A0A392QU58_9FABA</name>
<comment type="caution">
    <text evidence="2">The sequence shown here is derived from an EMBL/GenBank/DDBJ whole genome shotgun (WGS) entry which is preliminary data.</text>
</comment>
<dbReference type="Proteomes" id="UP000265520">
    <property type="component" value="Unassembled WGS sequence"/>
</dbReference>
<reference evidence="2 3" key="1">
    <citation type="journal article" date="2018" name="Front. Plant Sci.">
        <title>Red Clover (Trifolium pratense) and Zigzag Clover (T. medium) - A Picture of Genomic Similarities and Differences.</title>
        <authorList>
            <person name="Dluhosova J."/>
            <person name="Istvanek J."/>
            <person name="Nedelnik J."/>
            <person name="Repkova J."/>
        </authorList>
    </citation>
    <scope>NUCLEOTIDE SEQUENCE [LARGE SCALE GENOMIC DNA]</scope>
    <source>
        <strain evidence="3">cv. 10/8</strain>
        <tissue evidence="2">Leaf</tissue>
    </source>
</reference>
<feature type="non-terminal residue" evidence="2">
    <location>
        <position position="1"/>
    </location>
</feature>
<keyword evidence="2" id="KW-0540">Nuclease</keyword>
<feature type="region of interest" description="Disordered" evidence="1">
    <location>
        <begin position="1"/>
        <end position="23"/>
    </location>
</feature>
<dbReference type="GO" id="GO:0004519">
    <property type="term" value="F:endonuclease activity"/>
    <property type="evidence" value="ECO:0007669"/>
    <property type="project" value="UniProtKB-KW"/>
</dbReference>
<dbReference type="GO" id="GO:0004527">
    <property type="term" value="F:exonuclease activity"/>
    <property type="evidence" value="ECO:0007669"/>
    <property type="project" value="UniProtKB-KW"/>
</dbReference>
<feature type="compositionally biased region" description="Low complexity" evidence="1">
    <location>
        <begin position="14"/>
        <end position="23"/>
    </location>
</feature>
<dbReference type="EMBL" id="LXQA010162263">
    <property type="protein sequence ID" value="MCI27911.1"/>
    <property type="molecule type" value="Genomic_DNA"/>
</dbReference>
<keyword evidence="3" id="KW-1185">Reference proteome</keyword>
<keyword evidence="2" id="KW-0378">Hydrolase</keyword>
<organism evidence="2 3">
    <name type="scientific">Trifolium medium</name>
    <dbReference type="NCBI Taxonomy" id="97028"/>
    <lineage>
        <taxon>Eukaryota</taxon>
        <taxon>Viridiplantae</taxon>
        <taxon>Streptophyta</taxon>
        <taxon>Embryophyta</taxon>
        <taxon>Tracheophyta</taxon>
        <taxon>Spermatophyta</taxon>
        <taxon>Magnoliopsida</taxon>
        <taxon>eudicotyledons</taxon>
        <taxon>Gunneridae</taxon>
        <taxon>Pentapetalae</taxon>
        <taxon>rosids</taxon>
        <taxon>fabids</taxon>
        <taxon>Fabales</taxon>
        <taxon>Fabaceae</taxon>
        <taxon>Papilionoideae</taxon>
        <taxon>50 kb inversion clade</taxon>
        <taxon>NPAAA clade</taxon>
        <taxon>Hologalegina</taxon>
        <taxon>IRL clade</taxon>
        <taxon>Trifolieae</taxon>
        <taxon>Trifolium</taxon>
    </lineage>
</organism>
<sequence length="104" mass="10793">GANGSCGGSHRVSADVSSSSASATNDWKHWVVMQGSDQVIVDDVREVGQAIGVQFTGDNDNMFSVLARAGKVKKAASGQTQGGGVFDEDCLLECQGKLNCNVVM</sequence>
<accession>A0A392QU58</accession>
<evidence type="ECO:0000256" key="1">
    <source>
        <dbReference type="SAM" id="MobiDB-lite"/>
    </source>
</evidence>
<keyword evidence="2" id="KW-0255">Endonuclease</keyword>
<keyword evidence="2" id="KW-0269">Exonuclease</keyword>
<dbReference type="AlphaFoldDB" id="A0A392QU58"/>
<evidence type="ECO:0000313" key="3">
    <source>
        <dbReference type="Proteomes" id="UP000265520"/>
    </source>
</evidence>
<protein>
    <submittedName>
        <fullName evidence="2">Endonuclease/exonuclease/phosphatase family protein</fullName>
    </submittedName>
</protein>
<proteinExistence type="predicted"/>
<evidence type="ECO:0000313" key="2">
    <source>
        <dbReference type="EMBL" id="MCI27911.1"/>
    </source>
</evidence>